<dbReference type="InterPro" id="IPR016170">
    <property type="entry name" value="Cytok_DH_C_sf"/>
</dbReference>
<name>A0A1I2MZ23_9GAMM</name>
<protein>
    <submittedName>
        <fullName evidence="4">4-cresol dehydrogenase (Hydroxylating)</fullName>
    </submittedName>
</protein>
<evidence type="ECO:0000256" key="2">
    <source>
        <dbReference type="ARBA" id="ARBA00022827"/>
    </source>
</evidence>
<reference evidence="5" key="1">
    <citation type="submission" date="2016-10" db="EMBL/GenBank/DDBJ databases">
        <authorList>
            <person name="Varghese N."/>
            <person name="Submissions S."/>
        </authorList>
    </citation>
    <scope>NUCLEOTIDE SEQUENCE [LARGE SCALE GENOMIC DNA]</scope>
    <source>
        <strain evidence="5">CGMCC 1.10971</strain>
    </source>
</reference>
<keyword evidence="1" id="KW-0285">Flavoprotein</keyword>
<gene>
    <name evidence="4" type="ORF">SAMN05216175_10271</name>
</gene>
<sequence>MTHNLKNAIQQWSLNLATYQVITDPDILQQYGTATYKTTHQVSAILKPDDRKQVQEIVRIANTYKVPLYPISSGKNWGYGSSAPTADNCVILDLSSMNKIVKLDIDLAYVTLEPGVTQKQLYEFLKKENAPLWMDATGASADCSIVGNTIERGFGHTPYGDHFAHVSGLEVVLANGECFKTGFGRFPNALSSQVYHWGVGAYLDGLFSQSNFGVITEMTIWLMPKPEYSQAFFCSVDKDALPQLVDSLRPLRLDGTLKSAMHIVNADKAIAAFGQYPWKEVNQITPLPRAWLERESKTKNLGGWNASGALYGSRSEVSIARKKLKRALRHIQSKKLHFIDDRTLKIAQLIKTPYQWMTGVDLEKALEMVVPVINLKRGVPSNVFIPSTYWRKKSPAPAGDEADPNKDRCGLLWLAPIAPMTGMHAAILEEIIESTLLQFSFEPEISMTLLTERCIDSVVAITYDRDVPEEEERALLCHDELLKKLTDKGYYPYRLSTYAMGNLPTPDEGYLTLMNSIKNALDPEHIIAPGRYE</sequence>
<dbReference type="RefSeq" id="WP_090724415.1">
    <property type="nucleotide sequence ID" value="NZ_FOOU01000002.1"/>
</dbReference>
<dbReference type="GO" id="GO:0071949">
    <property type="term" value="F:FAD binding"/>
    <property type="evidence" value="ECO:0007669"/>
    <property type="project" value="InterPro"/>
</dbReference>
<dbReference type="InterPro" id="IPR016167">
    <property type="entry name" value="FAD-bd_PCMH_sub1"/>
</dbReference>
<dbReference type="Pfam" id="PF01565">
    <property type="entry name" value="FAD_binding_4"/>
    <property type="match status" value="1"/>
</dbReference>
<accession>A0A1I2MZ23</accession>
<dbReference type="Gene3D" id="3.30.465.10">
    <property type="match status" value="1"/>
</dbReference>
<dbReference type="SUPFAM" id="SSF55103">
    <property type="entry name" value="FAD-linked oxidases, C-terminal domain"/>
    <property type="match status" value="1"/>
</dbReference>
<dbReference type="AlphaFoldDB" id="A0A1I2MZ23"/>
<evidence type="ECO:0000259" key="3">
    <source>
        <dbReference type="PROSITE" id="PS51387"/>
    </source>
</evidence>
<evidence type="ECO:0000313" key="4">
    <source>
        <dbReference type="EMBL" id="SFF94566.1"/>
    </source>
</evidence>
<keyword evidence="5" id="KW-1185">Reference proteome</keyword>
<evidence type="ECO:0000313" key="5">
    <source>
        <dbReference type="Proteomes" id="UP000198623"/>
    </source>
</evidence>
<dbReference type="GO" id="GO:0004458">
    <property type="term" value="F:D-lactate dehydrogenase (cytochrome) activity"/>
    <property type="evidence" value="ECO:0007669"/>
    <property type="project" value="TreeGrafter"/>
</dbReference>
<dbReference type="GO" id="GO:0008720">
    <property type="term" value="F:D-lactate dehydrogenase (NAD+) activity"/>
    <property type="evidence" value="ECO:0007669"/>
    <property type="project" value="TreeGrafter"/>
</dbReference>
<dbReference type="PANTHER" id="PTHR11748:SF114">
    <property type="entry name" value="ARYL-ALCOHOL OXIDASE VANILLYL-ALCOHOL OXIDASE (AFU_ORTHOLOGUE AFUA_3G09500)-RELATED"/>
    <property type="match status" value="1"/>
</dbReference>
<dbReference type="InterPro" id="IPR016166">
    <property type="entry name" value="FAD-bd_PCMH"/>
</dbReference>
<organism evidence="4 5">
    <name type="scientific">Neptunomonas qingdaonensis</name>
    <dbReference type="NCBI Taxonomy" id="1045558"/>
    <lineage>
        <taxon>Bacteria</taxon>
        <taxon>Pseudomonadati</taxon>
        <taxon>Pseudomonadota</taxon>
        <taxon>Gammaproteobacteria</taxon>
        <taxon>Oceanospirillales</taxon>
        <taxon>Oceanospirillaceae</taxon>
        <taxon>Neptunomonas</taxon>
    </lineage>
</organism>
<dbReference type="InterPro" id="IPR016164">
    <property type="entry name" value="FAD-linked_Oxase-like_C"/>
</dbReference>
<evidence type="ECO:0000256" key="1">
    <source>
        <dbReference type="ARBA" id="ARBA00022630"/>
    </source>
</evidence>
<dbReference type="STRING" id="1045558.SAMN05216175_10271"/>
<proteinExistence type="predicted"/>
<dbReference type="PROSITE" id="PS51387">
    <property type="entry name" value="FAD_PCMH"/>
    <property type="match status" value="1"/>
</dbReference>
<dbReference type="OrthoDB" id="9811557at2"/>
<dbReference type="Gene3D" id="3.30.43.10">
    <property type="entry name" value="Uridine Diphospho-n-acetylenolpyruvylglucosamine Reductase, domain 2"/>
    <property type="match status" value="1"/>
</dbReference>
<dbReference type="EMBL" id="FOOU01000002">
    <property type="protein sequence ID" value="SFF94566.1"/>
    <property type="molecule type" value="Genomic_DNA"/>
</dbReference>
<dbReference type="SUPFAM" id="SSF56176">
    <property type="entry name" value="FAD-binding/transporter-associated domain-like"/>
    <property type="match status" value="1"/>
</dbReference>
<dbReference type="Gene3D" id="3.40.462.10">
    <property type="entry name" value="FAD-linked oxidases, C-terminal domain"/>
    <property type="match status" value="1"/>
</dbReference>
<dbReference type="Proteomes" id="UP000198623">
    <property type="component" value="Unassembled WGS sequence"/>
</dbReference>
<feature type="domain" description="FAD-binding PCMH-type" evidence="3">
    <location>
        <begin position="38"/>
        <end position="225"/>
    </location>
</feature>
<dbReference type="GO" id="GO:1903457">
    <property type="term" value="P:lactate catabolic process"/>
    <property type="evidence" value="ECO:0007669"/>
    <property type="project" value="TreeGrafter"/>
</dbReference>
<dbReference type="InterPro" id="IPR006094">
    <property type="entry name" value="Oxid_FAD_bind_N"/>
</dbReference>
<dbReference type="InterPro" id="IPR016169">
    <property type="entry name" value="FAD-bd_PCMH_sub2"/>
</dbReference>
<dbReference type="InterPro" id="IPR036318">
    <property type="entry name" value="FAD-bd_PCMH-like_sf"/>
</dbReference>
<dbReference type="PANTHER" id="PTHR11748">
    <property type="entry name" value="D-LACTATE DEHYDROGENASE"/>
    <property type="match status" value="1"/>
</dbReference>
<keyword evidence="2" id="KW-0274">FAD</keyword>